<feature type="non-terminal residue" evidence="1">
    <location>
        <position position="1"/>
    </location>
</feature>
<evidence type="ECO:0000313" key="1">
    <source>
        <dbReference type="EMBL" id="GAI06063.1"/>
    </source>
</evidence>
<name>X1KHA5_9ZZZZ</name>
<proteinExistence type="predicted"/>
<sequence>SKDPLCKPYKTKTIRIIQYFIMKEIFIINAKLIHIKIQKAKERVSIDFLPNLSDNLPNGRAVNEATRVKIR</sequence>
<gene>
    <name evidence="1" type="ORF">S06H3_12184</name>
</gene>
<accession>X1KHA5</accession>
<dbReference type="AlphaFoldDB" id="X1KHA5"/>
<organism evidence="1">
    <name type="scientific">marine sediment metagenome</name>
    <dbReference type="NCBI Taxonomy" id="412755"/>
    <lineage>
        <taxon>unclassified sequences</taxon>
        <taxon>metagenomes</taxon>
        <taxon>ecological metagenomes</taxon>
    </lineage>
</organism>
<dbReference type="EMBL" id="BARV01005975">
    <property type="protein sequence ID" value="GAI06063.1"/>
    <property type="molecule type" value="Genomic_DNA"/>
</dbReference>
<reference evidence="1" key="1">
    <citation type="journal article" date="2014" name="Front. Microbiol.">
        <title>High frequency of phylogenetically diverse reductive dehalogenase-homologous genes in deep subseafloor sedimentary metagenomes.</title>
        <authorList>
            <person name="Kawai M."/>
            <person name="Futagami T."/>
            <person name="Toyoda A."/>
            <person name="Takaki Y."/>
            <person name="Nishi S."/>
            <person name="Hori S."/>
            <person name="Arai W."/>
            <person name="Tsubouchi T."/>
            <person name="Morono Y."/>
            <person name="Uchiyama I."/>
            <person name="Ito T."/>
            <person name="Fujiyama A."/>
            <person name="Inagaki F."/>
            <person name="Takami H."/>
        </authorList>
    </citation>
    <scope>NUCLEOTIDE SEQUENCE</scope>
    <source>
        <strain evidence="1">Expedition CK06-06</strain>
    </source>
</reference>
<comment type="caution">
    <text evidence="1">The sequence shown here is derived from an EMBL/GenBank/DDBJ whole genome shotgun (WGS) entry which is preliminary data.</text>
</comment>
<protein>
    <submittedName>
        <fullName evidence="1">Uncharacterized protein</fullName>
    </submittedName>
</protein>